<dbReference type="EMBL" id="JAHSPG010000006">
    <property type="protein sequence ID" value="MBV4357628.1"/>
    <property type="molecule type" value="Genomic_DNA"/>
</dbReference>
<proteinExistence type="predicted"/>
<feature type="signal peptide" evidence="1">
    <location>
        <begin position="1"/>
        <end position="27"/>
    </location>
</feature>
<protein>
    <recommendedName>
        <fullName evidence="4">Beta-hexosaminidase bacterial type N-terminal domain-containing protein</fullName>
    </recommendedName>
</protein>
<evidence type="ECO:0000313" key="2">
    <source>
        <dbReference type="EMBL" id="MBV4357628.1"/>
    </source>
</evidence>
<reference evidence="2" key="1">
    <citation type="submission" date="2021-06" db="EMBL/GenBank/DDBJ databases">
        <authorList>
            <person name="Huq M.A."/>
        </authorList>
    </citation>
    <scope>NUCLEOTIDE SEQUENCE</scope>
    <source>
        <strain evidence="2">MAH-26</strain>
    </source>
</reference>
<comment type="caution">
    <text evidence="2">The sequence shown here is derived from an EMBL/GenBank/DDBJ whole genome shotgun (WGS) entry which is preliminary data.</text>
</comment>
<dbReference type="Proteomes" id="UP000812270">
    <property type="component" value="Unassembled WGS sequence"/>
</dbReference>
<sequence>MLPVLKNRTSLFLFVIVFCMMNIAANAQNKKADKEINLLLSANASKRAQFGAGKISDALYQSGYVAKTIVGGKSAAKSVTIVIGKLDDDICRNEIAQNKIAIEKQPGKEGFVIKQISSSKILVAGADESGVLYGSLALTDSIKKNNKVPEKLNVTDQPEMVLRGACVGLQKPAYLPGRNVYEYPYTEETFPWFYDKKLWLQYLDSLVSYRLNSLYLWNGHPFASLVKLKDYPYAVEVDDATFKKNEEMFTFLTEEADKRGIWVIQSFYNIIVSKPFAERNNLKTQDRNRPIIPIIADYTRKSIAAFVEKYPNVGLLVTLGEAMEGVGQDDIDWFTKTIIPGVQDGLKALGSNRQPPIVLRAHDSDAPSVMKYALPLYKNLYTMAKYNGEALTTYTPRGSWAELHRTLSRIGTVHIENVHIMANLEPFRYGSADFIQKCVQAMHNVYEANGLHLYPEASYWDWPYTADKSSPRLLQIERDWIWYKTWSRYAWNCHRDRGGEINYWGGELGDKYGCDLLQGKNILEAYEQAGEIAPKLLRRFGITDGNRQTLTLGMLMPQLINPNRFGLFTLLYTSESPEGEMLIEYADREWKHQPHVGETPVQIAGEVVEHGRKAKEAIDKAASSVTKDKAEFERLRNDVYCYDALARSYSEKAIAALSVLRYKYSKDNADLETALDHLKKSVDAYEELTNLTNDTYLYANSMQTSQRKIPIRGVDGTFKTWKECLPVYQQEYNYLKKNIDSLKTSSQAVKIKTQPVILKNAPVKLLSKVEGEYVVGSGASVFSDTASAITGYAPEIKDLKGIRFSRTEQKKSGTEVTFKSDKAVKVVVGFFKIKDKANYLAPSDLETDATANDLGQADIKLANALSVAGFPLLNIHTFSFPAGTNTLKLSKGACLVLGFIDGSTDVPRYNAGVGITGENEDVDWLFEK</sequence>
<evidence type="ECO:0000256" key="1">
    <source>
        <dbReference type="SAM" id="SignalP"/>
    </source>
</evidence>
<gene>
    <name evidence="2" type="ORF">KTO63_10745</name>
</gene>
<evidence type="ECO:0000313" key="3">
    <source>
        <dbReference type="Proteomes" id="UP000812270"/>
    </source>
</evidence>
<name>A0A9E2SA09_9BACT</name>
<organism evidence="2 3">
    <name type="scientific">Pinibacter aurantiacus</name>
    <dbReference type="NCBI Taxonomy" id="2851599"/>
    <lineage>
        <taxon>Bacteria</taxon>
        <taxon>Pseudomonadati</taxon>
        <taxon>Bacteroidota</taxon>
        <taxon>Chitinophagia</taxon>
        <taxon>Chitinophagales</taxon>
        <taxon>Chitinophagaceae</taxon>
        <taxon>Pinibacter</taxon>
    </lineage>
</organism>
<feature type="chain" id="PRO_5039314179" description="Beta-hexosaminidase bacterial type N-terminal domain-containing protein" evidence="1">
    <location>
        <begin position="28"/>
        <end position="928"/>
    </location>
</feature>
<keyword evidence="1" id="KW-0732">Signal</keyword>
<accession>A0A9E2SA09</accession>
<evidence type="ECO:0008006" key="4">
    <source>
        <dbReference type="Google" id="ProtNLM"/>
    </source>
</evidence>
<dbReference type="AlphaFoldDB" id="A0A9E2SA09"/>
<keyword evidence="3" id="KW-1185">Reference proteome</keyword>